<dbReference type="PRINTS" id="PR00833">
    <property type="entry name" value="POAALLERGEN"/>
</dbReference>
<keyword evidence="9" id="KW-0479">Metal-binding</keyword>
<evidence type="ECO:0000256" key="2">
    <source>
        <dbReference type="ARBA" id="ARBA00004613"/>
    </source>
</evidence>
<feature type="region of interest" description="Disordered" evidence="10">
    <location>
        <begin position="1"/>
        <end position="21"/>
    </location>
</feature>
<comment type="subcellular location">
    <subcellularLocation>
        <location evidence="1">Membrane</location>
        <topology evidence="1">Lipid-anchor</topology>
        <topology evidence="1">GPI-anchor</topology>
    </subcellularLocation>
    <subcellularLocation>
        <location evidence="2">Secreted</location>
    </subcellularLocation>
</comment>
<evidence type="ECO:0000256" key="1">
    <source>
        <dbReference type="ARBA" id="ARBA00004589"/>
    </source>
</evidence>
<dbReference type="EMBL" id="CP019481">
    <property type="protein sequence ID" value="UQC91375.1"/>
    <property type="molecule type" value="Genomic_DNA"/>
</dbReference>
<dbReference type="InterPro" id="IPR008427">
    <property type="entry name" value="Extracellular_membr_CFEM_dom"/>
</dbReference>
<accession>A0A9Q8T9J7</accession>
<feature type="disulfide bond" evidence="9">
    <location>
        <begin position="85"/>
        <end position="92"/>
    </location>
</feature>
<reference evidence="12" key="1">
    <citation type="journal article" date="2021" name="Mol. Plant Microbe Interact.">
        <title>Complete Genome Sequence of the Plant-Pathogenic Fungus Colletotrichum lupini.</title>
        <authorList>
            <person name="Baroncelli R."/>
            <person name="Pensec F."/>
            <person name="Da Lio D."/>
            <person name="Boufleur T."/>
            <person name="Vicente I."/>
            <person name="Sarrocco S."/>
            <person name="Picot A."/>
            <person name="Baraldi E."/>
            <person name="Sukno S."/>
            <person name="Thon M."/>
            <person name="Le Floch G."/>
        </authorList>
    </citation>
    <scope>NUCLEOTIDE SEQUENCE</scope>
    <source>
        <strain evidence="12">IMI 504893</strain>
    </source>
</reference>
<evidence type="ECO:0000256" key="8">
    <source>
        <dbReference type="ARBA" id="ARBA00023288"/>
    </source>
</evidence>
<keyword evidence="6" id="KW-0732">Signal</keyword>
<keyword evidence="9" id="KW-0349">Heme</keyword>
<name>A0A9Q8T9J7_9PEZI</name>
<keyword evidence="5" id="KW-0336">GPI-anchor</keyword>
<evidence type="ECO:0000259" key="11">
    <source>
        <dbReference type="PROSITE" id="PS52012"/>
    </source>
</evidence>
<keyword evidence="13" id="KW-1185">Reference proteome</keyword>
<evidence type="ECO:0000313" key="13">
    <source>
        <dbReference type="Proteomes" id="UP000830671"/>
    </source>
</evidence>
<sequence length="231" mass="22413">TPRFTISQFDQTSQSLKPNSTRSRRVQTHIVSYIMMKKNFTRLVAGAVLLAGGVAAAENCASVAVTAIPSCAQSCFLDGASFVGCDSLDFSCQCGQEAALYAAIEPCVATGCPAASFQAVINGASSVCGCVGAGAVGGSTVSGSFVSAISGSSFASSPATATATASGGAGGGSASASATQGGGGGDTWNPLPTSPPFSTSSPVNAAGRQSDSSLAMLIAFVGVAVAAAVAQ</sequence>
<dbReference type="AlphaFoldDB" id="A0A9Q8T9J7"/>
<evidence type="ECO:0000313" key="12">
    <source>
        <dbReference type="EMBL" id="UQC91375.1"/>
    </source>
</evidence>
<evidence type="ECO:0000256" key="10">
    <source>
        <dbReference type="SAM" id="MobiDB-lite"/>
    </source>
</evidence>
<dbReference type="KEGG" id="clup:CLUP02_16910"/>
<dbReference type="SMART" id="SM00747">
    <property type="entry name" value="CFEM"/>
    <property type="match status" value="1"/>
</dbReference>
<dbReference type="PROSITE" id="PS52012">
    <property type="entry name" value="CFEM"/>
    <property type="match status" value="1"/>
</dbReference>
<feature type="domain" description="CFEM" evidence="11">
    <location>
        <begin position="43"/>
        <end position="156"/>
    </location>
</feature>
<keyword evidence="7 9" id="KW-1015">Disulfide bond</keyword>
<keyword evidence="5" id="KW-0472">Membrane</keyword>
<dbReference type="Pfam" id="PF05730">
    <property type="entry name" value="CFEM"/>
    <property type="match status" value="1"/>
</dbReference>
<dbReference type="GO" id="GO:0098552">
    <property type="term" value="C:side of membrane"/>
    <property type="evidence" value="ECO:0007669"/>
    <property type="project" value="UniProtKB-KW"/>
</dbReference>
<evidence type="ECO:0000256" key="9">
    <source>
        <dbReference type="PROSITE-ProRule" id="PRU01356"/>
    </source>
</evidence>
<gene>
    <name evidence="12" type="ORF">CLUP02_16910</name>
</gene>
<evidence type="ECO:0000256" key="7">
    <source>
        <dbReference type="ARBA" id="ARBA00023157"/>
    </source>
</evidence>
<keyword evidence="4" id="KW-0964">Secreted</keyword>
<feature type="binding site" description="axial binding residue" evidence="9">
    <location>
        <position position="89"/>
    </location>
    <ligand>
        <name>heme</name>
        <dbReference type="ChEBI" id="CHEBI:30413"/>
    </ligand>
    <ligandPart>
        <name>Fe</name>
        <dbReference type="ChEBI" id="CHEBI:18248"/>
    </ligandPart>
</feature>
<keyword evidence="8" id="KW-0449">Lipoprotein</keyword>
<evidence type="ECO:0000256" key="6">
    <source>
        <dbReference type="ARBA" id="ARBA00022729"/>
    </source>
</evidence>
<dbReference type="GO" id="GO:0005576">
    <property type="term" value="C:extracellular region"/>
    <property type="evidence" value="ECO:0007669"/>
    <property type="project" value="UniProtKB-SubCell"/>
</dbReference>
<dbReference type="GO" id="GO:0046872">
    <property type="term" value="F:metal ion binding"/>
    <property type="evidence" value="ECO:0007669"/>
    <property type="project" value="UniProtKB-UniRule"/>
</dbReference>
<comment type="similarity">
    <text evidence="3">Belongs to the RBT5 family.</text>
</comment>
<organism evidence="12 13">
    <name type="scientific">Colletotrichum lupini</name>
    <dbReference type="NCBI Taxonomy" id="145971"/>
    <lineage>
        <taxon>Eukaryota</taxon>
        <taxon>Fungi</taxon>
        <taxon>Dikarya</taxon>
        <taxon>Ascomycota</taxon>
        <taxon>Pezizomycotina</taxon>
        <taxon>Sordariomycetes</taxon>
        <taxon>Hypocreomycetidae</taxon>
        <taxon>Glomerellales</taxon>
        <taxon>Glomerellaceae</taxon>
        <taxon>Colletotrichum</taxon>
        <taxon>Colletotrichum acutatum species complex</taxon>
    </lineage>
</organism>
<keyword evidence="9" id="KW-0408">Iron</keyword>
<feature type="region of interest" description="Disordered" evidence="10">
    <location>
        <begin position="167"/>
        <end position="205"/>
    </location>
</feature>
<keyword evidence="5" id="KW-0325">Glycoprotein</keyword>
<proteinExistence type="inferred from homology"/>
<evidence type="ECO:0000256" key="5">
    <source>
        <dbReference type="ARBA" id="ARBA00022622"/>
    </source>
</evidence>
<feature type="non-terminal residue" evidence="12">
    <location>
        <position position="1"/>
    </location>
</feature>
<evidence type="ECO:0000256" key="3">
    <source>
        <dbReference type="ARBA" id="ARBA00010031"/>
    </source>
</evidence>
<evidence type="ECO:0000256" key="4">
    <source>
        <dbReference type="ARBA" id="ARBA00022525"/>
    </source>
</evidence>
<protein>
    <submittedName>
        <fullName evidence="12">CFEM domain-containing protein</fullName>
    </submittedName>
</protein>
<comment type="caution">
    <text evidence="9">Lacks conserved residue(s) required for the propagation of feature annotation.</text>
</comment>
<dbReference type="RefSeq" id="XP_049152974.1">
    <property type="nucleotide sequence ID" value="XM_049295827.1"/>
</dbReference>
<dbReference type="GeneID" id="73350837"/>
<dbReference type="Proteomes" id="UP000830671">
    <property type="component" value="Chromosome 9"/>
</dbReference>